<accession>A0A7J5AXM7</accession>
<dbReference type="Gene3D" id="1.10.150.750">
    <property type="match status" value="1"/>
</dbReference>
<dbReference type="SUPFAM" id="SSF56784">
    <property type="entry name" value="HAD-like"/>
    <property type="match status" value="1"/>
</dbReference>
<reference evidence="2 3" key="1">
    <citation type="submission" date="2019-09" db="EMBL/GenBank/DDBJ databases">
        <title>Phylogeny of genus Pseudoclavibacter and closely related genus.</title>
        <authorList>
            <person name="Li Y."/>
        </authorList>
    </citation>
    <scope>NUCLEOTIDE SEQUENCE [LARGE SCALE GENOMIC DNA]</scope>
    <source>
        <strain evidence="2 3">THG-MD12</strain>
    </source>
</reference>
<dbReference type="OrthoDB" id="3680851at2"/>
<gene>
    <name evidence="2" type="ORF">F8O03_17730</name>
</gene>
<keyword evidence="1 2" id="KW-0378">Hydrolase</keyword>
<dbReference type="Proteomes" id="UP000490386">
    <property type="component" value="Unassembled WGS sequence"/>
</dbReference>
<protein>
    <submittedName>
        <fullName evidence="2">HAD-IA family hydrolase</fullName>
    </submittedName>
</protein>
<proteinExistence type="predicted"/>
<dbReference type="InterPro" id="IPR006439">
    <property type="entry name" value="HAD-SF_hydro_IA"/>
</dbReference>
<dbReference type="EMBL" id="WBJX01000008">
    <property type="protein sequence ID" value="KAB1636135.1"/>
    <property type="molecule type" value="Genomic_DNA"/>
</dbReference>
<keyword evidence="3" id="KW-1185">Reference proteome</keyword>
<dbReference type="GO" id="GO:0016787">
    <property type="term" value="F:hydrolase activity"/>
    <property type="evidence" value="ECO:0007669"/>
    <property type="project" value="UniProtKB-KW"/>
</dbReference>
<organism evidence="2 3">
    <name type="scientific">Pseudoclavibacter terrae</name>
    <dbReference type="NCBI Taxonomy" id="1530195"/>
    <lineage>
        <taxon>Bacteria</taxon>
        <taxon>Bacillati</taxon>
        <taxon>Actinomycetota</taxon>
        <taxon>Actinomycetes</taxon>
        <taxon>Micrococcales</taxon>
        <taxon>Microbacteriaceae</taxon>
        <taxon>Pseudoclavibacter</taxon>
    </lineage>
</organism>
<dbReference type="PANTHER" id="PTHR43316:SF3">
    <property type="entry name" value="HALOACID DEHALOGENASE, TYPE II (AFU_ORTHOLOGUE AFUA_2G07750)-RELATED"/>
    <property type="match status" value="1"/>
</dbReference>
<dbReference type="AlphaFoldDB" id="A0A7J5AXM7"/>
<dbReference type="NCBIfam" id="TIGR01493">
    <property type="entry name" value="HAD-SF-IA-v2"/>
    <property type="match status" value="1"/>
</dbReference>
<dbReference type="Gene3D" id="3.40.50.1000">
    <property type="entry name" value="HAD superfamily/HAD-like"/>
    <property type="match status" value="1"/>
</dbReference>
<name>A0A7J5AXM7_9MICO</name>
<dbReference type="InterPro" id="IPR051540">
    <property type="entry name" value="S-2-haloacid_dehalogenase"/>
</dbReference>
<dbReference type="InterPro" id="IPR036412">
    <property type="entry name" value="HAD-like_sf"/>
</dbReference>
<dbReference type="PANTHER" id="PTHR43316">
    <property type="entry name" value="HYDROLASE, HALOACID DELAHOGENASE-RELATED"/>
    <property type="match status" value="1"/>
</dbReference>
<comment type="caution">
    <text evidence="2">The sequence shown here is derived from an EMBL/GenBank/DDBJ whole genome shotgun (WGS) entry which is preliminary data.</text>
</comment>
<evidence type="ECO:0000313" key="3">
    <source>
        <dbReference type="Proteomes" id="UP000490386"/>
    </source>
</evidence>
<dbReference type="Pfam" id="PF00702">
    <property type="entry name" value="Hydrolase"/>
    <property type="match status" value="1"/>
</dbReference>
<sequence length="241" mass="26502">MMGKKYKILSFDIVGTLVDFETGLLDALRASIDFEKHGLTDDQVLQAFGQSEELVQHDQNPGIPWGEILGTAYLDFAPKLGLPADERIAASLKASIPNWPAFPDSIEALKRLGSGRRLVGLTNGGRFAAQHMAATLDYPFDDIVTVEDIRANKPDPQVFAFMLGKQSTLGYDLPDYLHVAQSQFHDIGVAKKLGFTTAWIDRRNVGEIGFGGTPNPGVITEPTFHFHTLSELADYLDEHDS</sequence>
<dbReference type="SFLD" id="SFLDG01129">
    <property type="entry name" value="C1.5:_HAD__Beta-PGM__Phosphata"/>
    <property type="match status" value="1"/>
</dbReference>
<evidence type="ECO:0000256" key="1">
    <source>
        <dbReference type="ARBA" id="ARBA00022801"/>
    </source>
</evidence>
<dbReference type="SFLD" id="SFLDS00003">
    <property type="entry name" value="Haloacid_Dehalogenase"/>
    <property type="match status" value="1"/>
</dbReference>
<evidence type="ECO:0000313" key="2">
    <source>
        <dbReference type="EMBL" id="KAB1636135.1"/>
    </source>
</evidence>
<dbReference type="InterPro" id="IPR023214">
    <property type="entry name" value="HAD_sf"/>
</dbReference>